<dbReference type="EMBL" id="BAAATA010000009">
    <property type="protein sequence ID" value="GAA2484575.1"/>
    <property type="molecule type" value="Genomic_DNA"/>
</dbReference>
<dbReference type="Proteomes" id="UP001501358">
    <property type="component" value="Unassembled WGS sequence"/>
</dbReference>
<protein>
    <submittedName>
        <fullName evidence="1">Uncharacterized protein</fullName>
    </submittedName>
</protein>
<keyword evidence="2" id="KW-1185">Reference proteome</keyword>
<proteinExistence type="predicted"/>
<comment type="caution">
    <text evidence="1">The sequence shown here is derived from an EMBL/GenBank/DDBJ whole genome shotgun (WGS) entry which is preliminary data.</text>
</comment>
<accession>A0ABN3LKM4</accession>
<evidence type="ECO:0000313" key="2">
    <source>
        <dbReference type="Proteomes" id="UP001501358"/>
    </source>
</evidence>
<gene>
    <name evidence="1" type="ORF">GCM10010406_21050</name>
</gene>
<reference evidence="1 2" key="1">
    <citation type="journal article" date="2019" name="Int. J. Syst. Evol. Microbiol.">
        <title>The Global Catalogue of Microorganisms (GCM) 10K type strain sequencing project: providing services to taxonomists for standard genome sequencing and annotation.</title>
        <authorList>
            <consortium name="The Broad Institute Genomics Platform"/>
            <consortium name="The Broad Institute Genome Sequencing Center for Infectious Disease"/>
            <person name="Wu L."/>
            <person name="Ma J."/>
        </authorList>
    </citation>
    <scope>NUCLEOTIDE SEQUENCE [LARGE SCALE GENOMIC DNA]</scope>
    <source>
        <strain evidence="1 2">JCM 6307</strain>
    </source>
</reference>
<sequence>MPDITDVLKRLKPREKLVTLYLAGDEVAEVERLEAELARLNDGWQPTSLGSANPKEKLAKQIAAARERIAKSAVDFRLRALGDKAWSDLVAAHPSDKRDEAWDPTTFPAALIAACCVDPAMTVEQVHQLFDGLNFGQREALTSGALEVNGDATAVPFSISASAILQSIAEK</sequence>
<name>A0ABN3LKM4_9ACTN</name>
<dbReference type="RefSeq" id="WP_344382891.1">
    <property type="nucleotide sequence ID" value="NZ_BAAATA010000009.1"/>
</dbReference>
<organism evidence="1 2">
    <name type="scientific">Streptomyces thermolineatus</name>
    <dbReference type="NCBI Taxonomy" id="44033"/>
    <lineage>
        <taxon>Bacteria</taxon>
        <taxon>Bacillati</taxon>
        <taxon>Actinomycetota</taxon>
        <taxon>Actinomycetes</taxon>
        <taxon>Kitasatosporales</taxon>
        <taxon>Streptomycetaceae</taxon>
        <taxon>Streptomyces</taxon>
    </lineage>
</organism>
<evidence type="ECO:0000313" key="1">
    <source>
        <dbReference type="EMBL" id="GAA2484575.1"/>
    </source>
</evidence>